<gene>
    <name evidence="6" type="ORF">FYJ26_04870</name>
</gene>
<evidence type="ECO:0000313" key="7">
    <source>
        <dbReference type="Proteomes" id="UP000441925"/>
    </source>
</evidence>
<evidence type="ECO:0000256" key="4">
    <source>
        <dbReference type="ARBA" id="ARBA00023163"/>
    </source>
</evidence>
<dbReference type="InterPro" id="IPR046947">
    <property type="entry name" value="LytR-like"/>
</dbReference>
<evidence type="ECO:0000256" key="3">
    <source>
        <dbReference type="ARBA" id="ARBA00023125"/>
    </source>
</evidence>
<evidence type="ECO:0000313" key="6">
    <source>
        <dbReference type="EMBL" id="MSS77748.1"/>
    </source>
</evidence>
<keyword evidence="3" id="KW-0238">DNA-binding</keyword>
<dbReference type="GO" id="GO:0000156">
    <property type="term" value="F:phosphorelay response regulator activity"/>
    <property type="evidence" value="ECO:0007669"/>
    <property type="project" value="InterPro"/>
</dbReference>
<feature type="domain" description="HTH LytTR-type" evidence="5">
    <location>
        <begin position="42"/>
        <end position="146"/>
    </location>
</feature>
<evidence type="ECO:0000256" key="1">
    <source>
        <dbReference type="ARBA" id="ARBA00022490"/>
    </source>
</evidence>
<keyword evidence="1" id="KW-0963">Cytoplasm</keyword>
<name>A0A6N7VE64_9FIRM</name>
<dbReference type="AlphaFoldDB" id="A0A6N7VE64"/>
<dbReference type="SMART" id="SM00850">
    <property type="entry name" value="LytTR"/>
    <property type="match status" value="1"/>
</dbReference>
<keyword evidence="4" id="KW-0804">Transcription</keyword>
<protein>
    <submittedName>
        <fullName evidence="6">LytTR family transcriptional regulator</fullName>
    </submittedName>
</protein>
<sequence length="146" mass="17468">MKVEIIIDKSLDDTLVKIYTPSYSKDIESIQKSLENLNKNVLVGFKDGEVYILDYKDIVRFTTNDKKIYIETLDNRFMTRLRLYEIAERVDNKYFLKISRYEIINIEYVKRLDLSFKGTIAIEFKNGEVSYVSRRYLKEFKKMLGF</sequence>
<dbReference type="PANTHER" id="PTHR37299">
    <property type="entry name" value="TRANSCRIPTIONAL REGULATOR-RELATED"/>
    <property type="match status" value="1"/>
</dbReference>
<dbReference type="EMBL" id="VULQ01000004">
    <property type="protein sequence ID" value="MSS77748.1"/>
    <property type="molecule type" value="Genomic_DNA"/>
</dbReference>
<dbReference type="PANTHER" id="PTHR37299:SF2">
    <property type="entry name" value="HTH LYTTR-TYPE DOMAIN-CONTAINING PROTEIN"/>
    <property type="match status" value="1"/>
</dbReference>
<dbReference type="InterPro" id="IPR007492">
    <property type="entry name" value="LytTR_DNA-bd_dom"/>
</dbReference>
<dbReference type="Proteomes" id="UP000441925">
    <property type="component" value="Unassembled WGS sequence"/>
</dbReference>
<accession>A0A6N7VE64</accession>
<dbReference type="PROSITE" id="PS50930">
    <property type="entry name" value="HTH_LYTTR"/>
    <property type="match status" value="1"/>
</dbReference>
<comment type="caution">
    <text evidence="6">The sequence shown here is derived from an EMBL/GenBank/DDBJ whole genome shotgun (WGS) entry which is preliminary data.</text>
</comment>
<dbReference type="Gene3D" id="2.40.50.1020">
    <property type="entry name" value="LytTr DNA-binding domain"/>
    <property type="match status" value="1"/>
</dbReference>
<keyword evidence="2" id="KW-0805">Transcription regulation</keyword>
<organism evidence="6 7">
    <name type="scientific">Anaerococcus porci</name>
    <dbReference type="NCBI Taxonomy" id="2652269"/>
    <lineage>
        <taxon>Bacteria</taxon>
        <taxon>Bacillati</taxon>
        <taxon>Bacillota</taxon>
        <taxon>Tissierellia</taxon>
        <taxon>Tissierellales</taxon>
        <taxon>Peptoniphilaceae</taxon>
        <taxon>Anaerococcus</taxon>
    </lineage>
</organism>
<dbReference type="RefSeq" id="WP_154540206.1">
    <property type="nucleotide sequence ID" value="NZ_VULQ01000004.1"/>
</dbReference>
<dbReference type="GO" id="GO:0003677">
    <property type="term" value="F:DNA binding"/>
    <property type="evidence" value="ECO:0007669"/>
    <property type="project" value="UniProtKB-KW"/>
</dbReference>
<dbReference type="Pfam" id="PF04397">
    <property type="entry name" value="LytTR"/>
    <property type="match status" value="1"/>
</dbReference>
<keyword evidence="7" id="KW-1185">Reference proteome</keyword>
<reference evidence="6 7" key="1">
    <citation type="submission" date="2019-08" db="EMBL/GenBank/DDBJ databases">
        <title>In-depth cultivation of the pig gut microbiome towards novel bacterial diversity and tailored functional studies.</title>
        <authorList>
            <person name="Wylensek D."/>
            <person name="Hitch T.C.A."/>
            <person name="Clavel T."/>
        </authorList>
    </citation>
    <scope>NUCLEOTIDE SEQUENCE [LARGE SCALE GENOMIC DNA]</scope>
    <source>
        <strain evidence="6 7">WCA-380-WT-2B</strain>
    </source>
</reference>
<evidence type="ECO:0000259" key="5">
    <source>
        <dbReference type="PROSITE" id="PS50930"/>
    </source>
</evidence>
<proteinExistence type="predicted"/>
<evidence type="ECO:0000256" key="2">
    <source>
        <dbReference type="ARBA" id="ARBA00023015"/>
    </source>
</evidence>